<feature type="region of interest" description="Disordered" evidence="1">
    <location>
        <begin position="34"/>
        <end position="64"/>
    </location>
</feature>
<name>A0A426QMA0_9GAMM</name>
<reference evidence="2 3" key="1">
    <citation type="journal article" date="2010" name="Int. J. Syst. Evol. Microbiol.">
        <title>Thiohalobacter thiocyanaticus gen. nov., sp. nov., a moderately halophilic, sulfur-oxidizing gammaproteobacterium from hypersaline lakes, that utilizes thiocyanate.</title>
        <authorList>
            <person name="Sorokin D.Y."/>
            <person name="Kovaleva O.L."/>
            <person name="Tourova T.P."/>
            <person name="Muyzer G."/>
        </authorList>
    </citation>
    <scope>NUCLEOTIDE SEQUENCE [LARGE SCALE GENOMIC DNA]</scope>
    <source>
        <strain evidence="2 3">Hrh1</strain>
    </source>
</reference>
<proteinExistence type="predicted"/>
<evidence type="ECO:0000313" key="2">
    <source>
        <dbReference type="EMBL" id="RRQ22894.1"/>
    </source>
</evidence>
<dbReference type="RefSeq" id="WP_125182236.1">
    <property type="nucleotide sequence ID" value="NZ_QZMU01000001.1"/>
</dbReference>
<dbReference type="AlphaFoldDB" id="A0A426QMA0"/>
<sequence>MSRTWVIVAESSRAKIYEAETAAADLVEREDMVHPEGRLHERDLVSDRPGHDSGEAGSGPHVLDEHTPAHIEEMHRFAREIAGRLEQGLNDKAYDRLVLVAPPKFLGALRDALPQGVAGLVAETLHKDLVQHSTEEVRQQVQTLL</sequence>
<keyword evidence="3" id="KW-1185">Reference proteome</keyword>
<dbReference type="Proteomes" id="UP000287798">
    <property type="component" value="Unassembled WGS sequence"/>
</dbReference>
<evidence type="ECO:0000313" key="3">
    <source>
        <dbReference type="Proteomes" id="UP000287798"/>
    </source>
</evidence>
<protein>
    <submittedName>
        <fullName evidence="2">Host attachment protein</fullName>
    </submittedName>
</protein>
<dbReference type="InterPro" id="IPR019291">
    <property type="entry name" value="Host_attachment_protein"/>
</dbReference>
<evidence type="ECO:0000256" key="1">
    <source>
        <dbReference type="SAM" id="MobiDB-lite"/>
    </source>
</evidence>
<comment type="caution">
    <text evidence="2">The sequence shown here is derived from an EMBL/GenBank/DDBJ whole genome shotgun (WGS) entry which is preliminary data.</text>
</comment>
<dbReference type="Pfam" id="PF10116">
    <property type="entry name" value="Host_attach"/>
    <property type="match status" value="1"/>
</dbReference>
<gene>
    <name evidence="2" type="ORF">D6C00_13790</name>
</gene>
<feature type="compositionally biased region" description="Basic and acidic residues" evidence="1">
    <location>
        <begin position="34"/>
        <end position="54"/>
    </location>
</feature>
<accession>A0A426QMA0</accession>
<dbReference type="EMBL" id="QZMU01000001">
    <property type="protein sequence ID" value="RRQ22894.1"/>
    <property type="molecule type" value="Genomic_DNA"/>
</dbReference>
<dbReference type="OrthoDB" id="329419at2"/>
<organism evidence="2 3">
    <name type="scientific">Thiohalobacter thiocyanaticus</name>
    <dbReference type="NCBI Taxonomy" id="585455"/>
    <lineage>
        <taxon>Bacteria</taxon>
        <taxon>Pseudomonadati</taxon>
        <taxon>Pseudomonadota</taxon>
        <taxon>Gammaproteobacteria</taxon>
        <taxon>Thiohalobacterales</taxon>
        <taxon>Thiohalobacteraceae</taxon>
        <taxon>Thiohalobacter</taxon>
    </lineage>
</organism>